<evidence type="ECO:0000313" key="3">
    <source>
        <dbReference type="Proteomes" id="UP000025241"/>
    </source>
</evidence>
<evidence type="ECO:0000259" key="1">
    <source>
        <dbReference type="Pfam" id="PF04717"/>
    </source>
</evidence>
<organism evidence="2 3">
    <name type="scientific">Pseudomonas knackmussii (strain DSM 6978 / CCUG 54928 / LMG 23759 / B13)</name>
    <dbReference type="NCBI Taxonomy" id="1301098"/>
    <lineage>
        <taxon>Bacteria</taxon>
        <taxon>Pseudomonadati</taxon>
        <taxon>Pseudomonadota</taxon>
        <taxon>Gammaproteobacteria</taxon>
        <taxon>Pseudomonadales</taxon>
        <taxon>Pseudomonadaceae</taxon>
        <taxon>Pseudomonas</taxon>
    </lineage>
</organism>
<reference evidence="2 3" key="2">
    <citation type="submission" date="2014-05" db="EMBL/GenBank/DDBJ databases">
        <title>Genome sequence of the 3-chlorobenzoate degrading bacterium Pseudomonas knackmussii B13 shows multiple evidence for horizontal gene transfer.</title>
        <authorList>
            <person name="Miyazaki R."/>
            <person name="Bertelli C."/>
            <person name="Falquet L."/>
            <person name="Robinson-Rechavi M."/>
            <person name="Gharib W."/>
            <person name="Roy S."/>
            <person name="Van der Meer J.R."/>
        </authorList>
    </citation>
    <scope>NUCLEOTIDE SEQUENCE [LARGE SCALE GENOMIC DNA]</scope>
    <source>
        <strain evidence="2 3">B13</strain>
    </source>
</reference>
<protein>
    <submittedName>
        <fullName evidence="2">Rhs element Vgr protein</fullName>
    </submittedName>
</protein>
<dbReference type="PATRIC" id="fig|1301098.3.peg.2639"/>
<dbReference type="InterPro" id="IPR006533">
    <property type="entry name" value="T6SS_Vgr_RhsGE"/>
</dbReference>
<dbReference type="KEGG" id="pkc:PKB_2631"/>
<feature type="domain" description="Gp5/Type VI secretion system Vgr protein OB-fold" evidence="1">
    <location>
        <begin position="378"/>
        <end position="452"/>
    </location>
</feature>
<dbReference type="SUPFAM" id="SSF69279">
    <property type="entry name" value="Phage tail proteins"/>
    <property type="match status" value="1"/>
</dbReference>
<dbReference type="HOGENOM" id="CLU_455533_0_0_6"/>
<dbReference type="Gene3D" id="2.40.50.230">
    <property type="entry name" value="Gp5 N-terminal domain"/>
    <property type="match status" value="1"/>
</dbReference>
<proteinExistence type="predicted"/>
<dbReference type="InterPro" id="IPR006531">
    <property type="entry name" value="Gp5/Vgr_OB"/>
</dbReference>
<keyword evidence="3" id="KW-1185">Reference proteome</keyword>
<dbReference type="EMBL" id="HG322950">
    <property type="protein sequence ID" value="CDF83978.1"/>
    <property type="molecule type" value="Genomic_DNA"/>
</dbReference>
<dbReference type="Gene3D" id="2.30.110.50">
    <property type="match status" value="1"/>
</dbReference>
<sequence>MPGLPEFDTRATNLTTFTVKADGTALSAEYEIVSVEIRREANRVPKATVVLLDGDAAKQTFARSEEATLIPGVEVEILGGYSSEESTLFKGLVVRQRIEVDQRGGSRLTVELRDPVFRMTLGRRSRNFSDLTDSEVMEQVIGLNAGLTADVTSTSLKHPQVVQHQASDWDFLVMRAEMAGFAVICVDGKVSVAPPAVAGAAAVSAVFGQGLFSAELELDAETQFSAVETGAWDMANQELVTSQSDDVATPGPGDIPGSDLANTGGVGSALRHPGALDQAMLDQWAAAGMGRARRAAVRGRVRVQGNADLLPGVLIDLGGFGSRFNGLGFVSGVRHRLGRGDWVSEVLIGSDPKAHAERYPVAAPAAGGIAPPVPGLQIGVVAALESDPAGEDRIQVRLATISETDGLVWARQALLDAGNKRSTSFRPELDDEVVVGFLDGDPHHPVILGALHSSAKPNPLSGSNDNHEKAIVTRAGMRIHWDDDKVIATIDTPAGNKIVLSEDGKSILVEDQNGNRIELNSDGIAMESPGDITLKATGDVKIEGTNVELSANASFKAKGSGGAEVSSSASTVVKGSLVQIN</sequence>
<dbReference type="OrthoDB" id="9762420at2"/>
<dbReference type="NCBIfam" id="TIGR01646">
    <property type="entry name" value="vgr_GE"/>
    <property type="match status" value="1"/>
</dbReference>
<dbReference type="Gene3D" id="3.55.50.10">
    <property type="entry name" value="Baseplate protein-like domains"/>
    <property type="match status" value="1"/>
</dbReference>
<dbReference type="STRING" id="1301098.PKB_2631"/>
<dbReference type="AlphaFoldDB" id="A0A024HHN9"/>
<dbReference type="Proteomes" id="UP000025241">
    <property type="component" value="Chromosome I"/>
</dbReference>
<dbReference type="RefSeq" id="WP_043252293.1">
    <property type="nucleotide sequence ID" value="NZ_HG322950.1"/>
</dbReference>
<name>A0A024HHN9_PSEKB</name>
<gene>
    <name evidence="2" type="ORF">PKB_2631</name>
</gene>
<reference evidence="2 3" key="1">
    <citation type="submission" date="2013-03" db="EMBL/GenBank/DDBJ databases">
        <authorList>
            <person name="Linke B."/>
        </authorList>
    </citation>
    <scope>NUCLEOTIDE SEQUENCE [LARGE SCALE GENOMIC DNA]</scope>
    <source>
        <strain evidence="2 3">B13</strain>
    </source>
</reference>
<accession>A0A024HHN9</accession>
<evidence type="ECO:0000313" key="2">
    <source>
        <dbReference type="EMBL" id="CDF83978.1"/>
    </source>
</evidence>
<dbReference type="eggNOG" id="COG3501">
    <property type="taxonomic scope" value="Bacteria"/>
</dbReference>
<dbReference type="Pfam" id="PF04717">
    <property type="entry name" value="Phage_base_V"/>
    <property type="match status" value="1"/>
</dbReference>
<dbReference type="Pfam" id="PF05954">
    <property type="entry name" value="Phage_GPD"/>
    <property type="match status" value="1"/>
</dbReference>
<dbReference type="SUPFAM" id="SSF69255">
    <property type="entry name" value="gp5 N-terminal domain-like"/>
    <property type="match status" value="1"/>
</dbReference>
<dbReference type="InterPro" id="IPR037026">
    <property type="entry name" value="Vgr_OB-fold_dom_sf"/>
</dbReference>